<proteinExistence type="predicted"/>
<dbReference type="AlphaFoldDB" id="A0AAV6H4Y6"/>
<dbReference type="GO" id="GO:0007165">
    <property type="term" value="P:signal transduction"/>
    <property type="evidence" value="ECO:0007669"/>
    <property type="project" value="InterPro"/>
</dbReference>
<organism evidence="4 5">
    <name type="scientific">Alosa alosa</name>
    <name type="common">allis shad</name>
    <dbReference type="NCBI Taxonomy" id="278164"/>
    <lineage>
        <taxon>Eukaryota</taxon>
        <taxon>Metazoa</taxon>
        <taxon>Chordata</taxon>
        <taxon>Craniata</taxon>
        <taxon>Vertebrata</taxon>
        <taxon>Euteleostomi</taxon>
        <taxon>Actinopterygii</taxon>
        <taxon>Neopterygii</taxon>
        <taxon>Teleostei</taxon>
        <taxon>Clupei</taxon>
        <taxon>Clupeiformes</taxon>
        <taxon>Clupeoidei</taxon>
        <taxon>Clupeidae</taxon>
        <taxon>Alosa</taxon>
    </lineage>
</organism>
<evidence type="ECO:0000313" key="4">
    <source>
        <dbReference type="EMBL" id="KAG5282328.1"/>
    </source>
</evidence>
<dbReference type="InterPro" id="IPR000488">
    <property type="entry name" value="Death_dom"/>
</dbReference>
<feature type="domain" description="Death" evidence="3">
    <location>
        <begin position="55"/>
        <end position="135"/>
    </location>
</feature>
<keyword evidence="1" id="KW-1133">Transmembrane helix</keyword>
<dbReference type="Proteomes" id="UP000823561">
    <property type="component" value="Chromosome 4"/>
</dbReference>
<feature type="transmembrane region" description="Helical" evidence="1">
    <location>
        <begin position="211"/>
        <end position="234"/>
    </location>
</feature>
<dbReference type="PROSITE" id="PS50017">
    <property type="entry name" value="DEATH_DOMAIN"/>
    <property type="match status" value="1"/>
</dbReference>
<keyword evidence="5" id="KW-1185">Reference proteome</keyword>
<accession>A0AAV6H4Y6</accession>
<keyword evidence="2" id="KW-0732">Signal</keyword>
<feature type="chain" id="PRO_5043563154" description="Death domain-containing protein" evidence="2">
    <location>
        <begin position="24"/>
        <end position="290"/>
    </location>
</feature>
<evidence type="ECO:0000259" key="3">
    <source>
        <dbReference type="PROSITE" id="PS50017"/>
    </source>
</evidence>
<gene>
    <name evidence="4" type="ORF">AALO_G00054780</name>
</gene>
<dbReference type="SUPFAM" id="SSF47986">
    <property type="entry name" value="DEATH domain"/>
    <property type="match status" value="1"/>
</dbReference>
<dbReference type="Gene3D" id="1.10.533.10">
    <property type="entry name" value="Death Domain, Fas"/>
    <property type="match status" value="1"/>
</dbReference>
<comment type="caution">
    <text evidence="4">The sequence shown here is derived from an EMBL/GenBank/DDBJ whole genome shotgun (WGS) entry which is preliminary data.</text>
</comment>
<protein>
    <recommendedName>
        <fullName evidence="3">Death domain-containing protein</fullName>
    </recommendedName>
</protein>
<dbReference type="EMBL" id="JADWDJ010000004">
    <property type="protein sequence ID" value="KAG5282328.1"/>
    <property type="molecule type" value="Genomic_DNA"/>
</dbReference>
<evidence type="ECO:0000313" key="5">
    <source>
        <dbReference type="Proteomes" id="UP000823561"/>
    </source>
</evidence>
<feature type="signal peptide" evidence="2">
    <location>
        <begin position="1"/>
        <end position="23"/>
    </location>
</feature>
<reference evidence="4" key="1">
    <citation type="submission" date="2020-10" db="EMBL/GenBank/DDBJ databases">
        <title>Chromosome-scale genome assembly of the Allis shad, Alosa alosa.</title>
        <authorList>
            <person name="Margot Z."/>
            <person name="Christophe K."/>
            <person name="Cabau C."/>
            <person name="Louis A."/>
            <person name="Berthelot C."/>
            <person name="Parey E."/>
            <person name="Roest Crollius H."/>
            <person name="Montfort J."/>
            <person name="Robinson-Rechavi M."/>
            <person name="Bucao C."/>
            <person name="Bouchez O."/>
            <person name="Gislard M."/>
            <person name="Lluch J."/>
            <person name="Milhes M."/>
            <person name="Lampietro C."/>
            <person name="Lopez Roques C."/>
            <person name="Donnadieu C."/>
            <person name="Braasch I."/>
            <person name="Desvignes T."/>
            <person name="Postlethwait J."/>
            <person name="Bobe J."/>
            <person name="Guiguen Y."/>
        </authorList>
    </citation>
    <scope>NUCLEOTIDE SEQUENCE</scope>
    <source>
        <strain evidence="4">M-15738</strain>
        <tissue evidence="4">Blood</tissue>
    </source>
</reference>
<evidence type="ECO:0000256" key="1">
    <source>
        <dbReference type="SAM" id="Phobius"/>
    </source>
</evidence>
<evidence type="ECO:0000256" key="2">
    <source>
        <dbReference type="SAM" id="SignalP"/>
    </source>
</evidence>
<name>A0AAV6H4Y6_9TELE</name>
<sequence length="290" mass="32422">MRAGLFYPLTLISVLILVSPVTCEDTVSEDLGSHQLERLVELLTLRECQDLRDALARPEEDVLAHIQRLSLENNDLGLGQRQRRDASASDSEAECHSDLTDWLQIHGEQMYYDRLSGALQQIGRTDIAIEVAKNINQAKALSLQHYVDEYHSRIEQMALEDKSAIKVQHTHTVRSSVRRLRDLTWRDLELVVERKPVPPNPRGLLDGVWPLAYGLLLGFSSALVMGVSTLLLTVCICNRAQRDSAGCSKRRKSGHLLRDHRGGGLLTSVVTSSEMATQELQETPLLIGSE</sequence>
<keyword evidence="1" id="KW-0812">Transmembrane</keyword>
<keyword evidence="1" id="KW-0472">Membrane</keyword>
<dbReference type="InterPro" id="IPR011029">
    <property type="entry name" value="DEATH-like_dom_sf"/>
</dbReference>